<accession>A0AAV3ZQX4</accession>
<keyword evidence="3" id="KW-0418">Kinase</keyword>
<evidence type="ECO:0000313" key="4">
    <source>
        <dbReference type="Proteomes" id="UP000735302"/>
    </source>
</evidence>
<organism evidence="3 4">
    <name type="scientific">Plakobranchus ocellatus</name>
    <dbReference type="NCBI Taxonomy" id="259542"/>
    <lineage>
        <taxon>Eukaryota</taxon>
        <taxon>Metazoa</taxon>
        <taxon>Spiralia</taxon>
        <taxon>Lophotrochozoa</taxon>
        <taxon>Mollusca</taxon>
        <taxon>Gastropoda</taxon>
        <taxon>Heterobranchia</taxon>
        <taxon>Euthyneura</taxon>
        <taxon>Panpulmonata</taxon>
        <taxon>Sacoglossa</taxon>
        <taxon>Placobranchoidea</taxon>
        <taxon>Plakobranchidae</taxon>
        <taxon>Plakobranchus</taxon>
    </lineage>
</organism>
<feature type="domain" description="Protein kinase" evidence="2">
    <location>
        <begin position="90"/>
        <end position="187"/>
    </location>
</feature>
<keyword evidence="3" id="KW-0808">Transferase</keyword>
<keyword evidence="4" id="KW-1185">Reference proteome</keyword>
<evidence type="ECO:0000256" key="1">
    <source>
        <dbReference type="PROSITE-ProRule" id="PRU10141"/>
    </source>
</evidence>
<dbReference type="EMBL" id="BLXT01002742">
    <property type="protein sequence ID" value="GFN97232.1"/>
    <property type="molecule type" value="Genomic_DNA"/>
</dbReference>
<dbReference type="InterPro" id="IPR017441">
    <property type="entry name" value="Protein_kinase_ATP_BS"/>
</dbReference>
<dbReference type="SUPFAM" id="SSF56112">
    <property type="entry name" value="Protein kinase-like (PK-like)"/>
    <property type="match status" value="1"/>
</dbReference>
<sequence length="187" mass="21230">MSCVLCCGCSKRPLKSDDDKACSISSGVRPKRLSVYQIENSEDPELDDHKQRNAHQLRMQMNLTEKLCSETYGLEVDKANDEPYEAQDFFAFEDILGSGATAVVFKAVFKPTGRTLAVKFIPNFKTVKTMVMRELNVLKLLPPTYGYDNKIPRTDRINSPFRFAFHQGVKSPRHVCDAKYLVPEDDD</sequence>
<keyword evidence="1" id="KW-0547">Nucleotide-binding</keyword>
<evidence type="ECO:0000259" key="2">
    <source>
        <dbReference type="PROSITE" id="PS50011"/>
    </source>
</evidence>
<proteinExistence type="predicted"/>
<dbReference type="GO" id="GO:0004672">
    <property type="term" value="F:protein kinase activity"/>
    <property type="evidence" value="ECO:0007669"/>
    <property type="project" value="InterPro"/>
</dbReference>
<protein>
    <submittedName>
        <fullName evidence="3">Serine/threonine-protein kinase rad53</fullName>
    </submittedName>
</protein>
<dbReference type="Gene3D" id="3.30.200.20">
    <property type="entry name" value="Phosphorylase Kinase, domain 1"/>
    <property type="match status" value="1"/>
</dbReference>
<evidence type="ECO:0000313" key="3">
    <source>
        <dbReference type="EMBL" id="GFN97232.1"/>
    </source>
</evidence>
<dbReference type="Proteomes" id="UP000735302">
    <property type="component" value="Unassembled WGS sequence"/>
</dbReference>
<gene>
    <name evidence="3" type="ORF">PoB_002373800</name>
</gene>
<comment type="caution">
    <text evidence="3">The sequence shown here is derived from an EMBL/GenBank/DDBJ whole genome shotgun (WGS) entry which is preliminary data.</text>
</comment>
<name>A0AAV3ZQX4_9GAST</name>
<reference evidence="3 4" key="1">
    <citation type="journal article" date="2021" name="Elife">
        <title>Chloroplast acquisition without the gene transfer in kleptoplastic sea slugs, Plakobranchus ocellatus.</title>
        <authorList>
            <person name="Maeda T."/>
            <person name="Takahashi S."/>
            <person name="Yoshida T."/>
            <person name="Shimamura S."/>
            <person name="Takaki Y."/>
            <person name="Nagai Y."/>
            <person name="Toyoda A."/>
            <person name="Suzuki Y."/>
            <person name="Arimoto A."/>
            <person name="Ishii H."/>
            <person name="Satoh N."/>
            <person name="Nishiyama T."/>
            <person name="Hasebe M."/>
            <person name="Maruyama T."/>
            <person name="Minagawa J."/>
            <person name="Obokata J."/>
            <person name="Shigenobu S."/>
        </authorList>
    </citation>
    <scope>NUCLEOTIDE SEQUENCE [LARGE SCALE GENOMIC DNA]</scope>
</reference>
<dbReference type="GO" id="GO:0005524">
    <property type="term" value="F:ATP binding"/>
    <property type="evidence" value="ECO:0007669"/>
    <property type="project" value="UniProtKB-UniRule"/>
</dbReference>
<keyword evidence="1" id="KW-0067">ATP-binding</keyword>
<dbReference type="PROSITE" id="PS00107">
    <property type="entry name" value="PROTEIN_KINASE_ATP"/>
    <property type="match status" value="1"/>
</dbReference>
<dbReference type="AlphaFoldDB" id="A0AAV3ZQX4"/>
<dbReference type="PROSITE" id="PS50011">
    <property type="entry name" value="PROTEIN_KINASE_DOM"/>
    <property type="match status" value="1"/>
</dbReference>
<feature type="binding site" evidence="1">
    <location>
        <position position="119"/>
    </location>
    <ligand>
        <name>ATP</name>
        <dbReference type="ChEBI" id="CHEBI:30616"/>
    </ligand>
</feature>
<dbReference type="InterPro" id="IPR000719">
    <property type="entry name" value="Prot_kinase_dom"/>
</dbReference>
<dbReference type="InterPro" id="IPR011009">
    <property type="entry name" value="Kinase-like_dom_sf"/>
</dbReference>